<keyword evidence="4" id="KW-1185">Reference proteome</keyword>
<evidence type="ECO:0000313" key="4">
    <source>
        <dbReference type="Proteomes" id="UP000016922"/>
    </source>
</evidence>
<dbReference type="eggNOG" id="ENOG502SV8I">
    <property type="taxonomic scope" value="Eukaryota"/>
</dbReference>
<feature type="domain" description="N-acetyltransferase" evidence="2">
    <location>
        <begin position="917"/>
        <end position="977"/>
    </location>
</feature>
<proteinExistence type="predicted"/>
<dbReference type="Pfam" id="PF00583">
    <property type="entry name" value="Acetyltransf_1"/>
    <property type="match status" value="1"/>
</dbReference>
<feature type="region of interest" description="Disordered" evidence="1">
    <location>
        <begin position="552"/>
        <end position="608"/>
    </location>
</feature>
<sequence length="1077" mass="118631">MPGILSDDHLRAELLAETLLNLGKGGMETSRWAPASHKKYGLPVGRISYMDPKSYQSFRSSASPPSNPTAPNTPIASIEHATTAIKIEAPGSASDDDVEHLSLHDIKLLSGGKGLSSSSWATPGLKQPTLNRPAQTRTTSSWMNPLSQNFVPASSSRHDSVAEDDRSSSESSNMKTSSPHAGYVTKGDALTAKAASHKEPSCVDRSNHSRPHNKSTQMSSDSKSSQLAIESVMDASYTPTYEEICNRESPWYKPPHMRSITDCPKPATKSSMDPNHTPTYEEMCDRASPWYKPPHMRPKAPVKAMDKVDREAHANSSSSSSSSDFSSDSGIIVTTLPSCIREVQQSDRLEESLAVERASPKHHATVTEHARSKNAGEPGVPSGPEVPYVLPHLRTTESHVKTKKPDSPAVAQYTPSLSSVNASSGGAPVQSGTKAEQLPVKKFDINHCPVVEHTTRQESIDSGRLTKSDKSSTTPAASKLASQNDFMRASAARPKQAAYRSSSPKAAGNSGFSPRFTNASINPLWTTTTDAKSFIAAVKAKEVLQPKSAQRYYRKQDEGNGNSPVKSSCDEASTGRAPSKERNIRASSPKAAESSHLGTAITEDNTSRRANAQADLSYEQRILLEMTEIENLKPSTNGKLLTKDTLQAIDDVAPRSSASSVAAFPSNFGDRGSDNDRAKEGVRARQGRDGELLDWDDKMMPPPCDWERDRPKFDSSSYLSEYILEWCPKLVDDRIDTTAKVFASEIILNNIEVYVAYPIENLHFVCPPKDTGGTIPDLEASEDKTKQMIHTAQMAIDRRMTQLASKLKHERKARKHAEMVEREMQNQIDLPNPFAPKIDVYLRPATVGDAQQVAHIYNHYVMNSHITEDQEPVSTDEVANVIQASQRERLPFIVAILGNVPESYTRQHKTKRSQRATLSEYEEVVGFASAEIFNFGWGGSRKGRSRATANLQLYVSPEHLRHGIGRNLLDRLMFTLKSTYPFMDACAWLNPDGEKTYDVGGAGKWHQLMFQLPILKKDDPNLGWVTTFLKNHFFFNLEGIQRSLGRTAADRGIPVFTDTAIFQAEALQEEEYFDITS</sequence>
<feature type="compositionally biased region" description="Low complexity" evidence="1">
    <location>
        <begin position="169"/>
        <end position="178"/>
    </location>
</feature>
<feature type="compositionally biased region" description="Basic and acidic residues" evidence="1">
    <location>
        <begin position="454"/>
        <end position="470"/>
    </location>
</feature>
<dbReference type="EMBL" id="KE145353">
    <property type="protein sequence ID" value="EPE36122.1"/>
    <property type="molecule type" value="Genomic_DNA"/>
</dbReference>
<dbReference type="SUPFAM" id="SSF55729">
    <property type="entry name" value="Acyl-CoA N-acyltransferases (Nat)"/>
    <property type="match status" value="1"/>
</dbReference>
<dbReference type="CDD" id="cd04301">
    <property type="entry name" value="NAT_SF"/>
    <property type="match status" value="1"/>
</dbReference>
<gene>
    <name evidence="3" type="ORF">GLAREA_05460</name>
</gene>
<feature type="compositionally biased region" description="Basic and acidic residues" evidence="1">
    <location>
        <begin position="304"/>
        <end position="313"/>
    </location>
</feature>
<dbReference type="InterPro" id="IPR000182">
    <property type="entry name" value="GNAT_dom"/>
</dbReference>
<feature type="compositionally biased region" description="Low complexity" evidence="1">
    <location>
        <begin position="316"/>
        <end position="328"/>
    </location>
</feature>
<dbReference type="RefSeq" id="XP_008076940.1">
    <property type="nucleotide sequence ID" value="XM_008078749.1"/>
</dbReference>
<dbReference type="AlphaFoldDB" id="S3DCH3"/>
<dbReference type="InterPro" id="IPR016181">
    <property type="entry name" value="Acyl_CoA_acyltransferase"/>
</dbReference>
<feature type="compositionally biased region" description="Low complexity" evidence="1">
    <location>
        <begin position="60"/>
        <end position="74"/>
    </location>
</feature>
<evidence type="ECO:0000256" key="1">
    <source>
        <dbReference type="SAM" id="MobiDB-lite"/>
    </source>
</evidence>
<evidence type="ECO:0000313" key="3">
    <source>
        <dbReference type="EMBL" id="EPE36122.1"/>
    </source>
</evidence>
<organism evidence="3 4">
    <name type="scientific">Glarea lozoyensis (strain ATCC 20868 / MF5171)</name>
    <dbReference type="NCBI Taxonomy" id="1116229"/>
    <lineage>
        <taxon>Eukaryota</taxon>
        <taxon>Fungi</taxon>
        <taxon>Dikarya</taxon>
        <taxon>Ascomycota</taxon>
        <taxon>Pezizomycotina</taxon>
        <taxon>Leotiomycetes</taxon>
        <taxon>Helotiales</taxon>
        <taxon>Helotiaceae</taxon>
        <taxon>Glarea</taxon>
    </lineage>
</organism>
<accession>S3DCH3</accession>
<dbReference type="STRING" id="1116229.S3DCH3"/>
<name>S3DCH3_GLAL2</name>
<feature type="region of interest" description="Disordered" evidence="1">
    <location>
        <begin position="291"/>
        <end position="328"/>
    </location>
</feature>
<feature type="region of interest" description="Disordered" evidence="1">
    <location>
        <begin position="454"/>
        <end position="516"/>
    </location>
</feature>
<dbReference type="Gene3D" id="3.40.630.30">
    <property type="match status" value="1"/>
</dbReference>
<feature type="compositionally biased region" description="Polar residues" evidence="1">
    <location>
        <begin position="471"/>
        <end position="485"/>
    </location>
</feature>
<feature type="compositionally biased region" description="Basic and acidic residues" evidence="1">
    <location>
        <begin position="671"/>
        <end position="696"/>
    </location>
</feature>
<feature type="compositionally biased region" description="Low complexity" evidence="1">
    <location>
        <begin position="214"/>
        <end position="226"/>
    </location>
</feature>
<dbReference type="OrthoDB" id="2129362at2759"/>
<dbReference type="GeneID" id="19464514"/>
<protein>
    <submittedName>
        <fullName evidence="3">Acyl-CoA N-acyltransferases (Nat)</fullName>
    </submittedName>
</protein>
<dbReference type="KEGG" id="glz:GLAREA_05460"/>
<feature type="region of interest" description="Disordered" evidence="1">
    <location>
        <begin position="356"/>
        <end position="383"/>
    </location>
</feature>
<feature type="region of interest" description="Disordered" evidence="1">
    <location>
        <begin position="113"/>
        <end position="227"/>
    </location>
</feature>
<feature type="region of interest" description="Disordered" evidence="1">
    <location>
        <begin position="55"/>
        <end position="74"/>
    </location>
</feature>
<dbReference type="HOGENOM" id="CLU_286677_0_0_1"/>
<feature type="compositionally biased region" description="Basic and acidic residues" evidence="1">
    <location>
        <begin position="196"/>
        <end position="207"/>
    </location>
</feature>
<keyword evidence="3" id="KW-0012">Acyltransferase</keyword>
<feature type="compositionally biased region" description="Basic and acidic residues" evidence="1">
    <location>
        <begin position="156"/>
        <end position="168"/>
    </location>
</feature>
<reference evidence="3 4" key="1">
    <citation type="journal article" date="2013" name="BMC Genomics">
        <title>Genomics-driven discovery of the pneumocandin biosynthetic gene cluster in the fungus Glarea lozoyensis.</title>
        <authorList>
            <person name="Chen L."/>
            <person name="Yue Q."/>
            <person name="Zhang X."/>
            <person name="Xiang M."/>
            <person name="Wang C."/>
            <person name="Li S."/>
            <person name="Che Y."/>
            <person name="Ortiz-Lopez F.J."/>
            <person name="Bills G.F."/>
            <person name="Liu X."/>
            <person name="An Z."/>
        </authorList>
    </citation>
    <scope>NUCLEOTIDE SEQUENCE [LARGE SCALE GENOMIC DNA]</scope>
    <source>
        <strain evidence="4">ATCC 20868 / MF5171</strain>
    </source>
</reference>
<evidence type="ECO:0000259" key="2">
    <source>
        <dbReference type="Pfam" id="PF00583"/>
    </source>
</evidence>
<dbReference type="GO" id="GO:0016747">
    <property type="term" value="F:acyltransferase activity, transferring groups other than amino-acyl groups"/>
    <property type="evidence" value="ECO:0007669"/>
    <property type="project" value="InterPro"/>
</dbReference>
<feature type="compositionally biased region" description="Polar residues" evidence="1">
    <location>
        <begin position="128"/>
        <end position="155"/>
    </location>
</feature>
<dbReference type="Proteomes" id="UP000016922">
    <property type="component" value="Unassembled WGS sequence"/>
</dbReference>
<feature type="compositionally biased region" description="Polar residues" evidence="1">
    <location>
        <begin position="499"/>
        <end position="516"/>
    </location>
</feature>
<keyword evidence="3" id="KW-0808">Transferase</keyword>
<feature type="region of interest" description="Disordered" evidence="1">
    <location>
        <begin position="661"/>
        <end position="696"/>
    </location>
</feature>